<evidence type="ECO:0000313" key="5">
    <source>
        <dbReference type="EMBL" id="CAK0901114.1"/>
    </source>
</evidence>
<dbReference type="InterPro" id="IPR055295">
    <property type="entry name" value="NUDT22/NUDT9-like"/>
</dbReference>
<dbReference type="Proteomes" id="UP001189429">
    <property type="component" value="Unassembled WGS sequence"/>
</dbReference>
<accession>A0ABN9XMJ5</accession>
<comment type="caution">
    <text evidence="5">The sequence shown here is derived from an EMBL/GenBank/DDBJ whole genome shotgun (WGS) entry which is preliminary data.</text>
</comment>
<keyword evidence="3" id="KW-0378">Hydrolase</keyword>
<evidence type="ECO:0000256" key="2">
    <source>
        <dbReference type="ARBA" id="ARBA00022723"/>
    </source>
</evidence>
<dbReference type="PANTHER" id="PTHR31835">
    <property type="entry name" value="URIDINE DIPHOSPHATE GLUCOSE PYROPHOSPHATASE"/>
    <property type="match status" value="1"/>
</dbReference>
<keyword evidence="6" id="KW-1185">Reference proteome</keyword>
<protein>
    <recommendedName>
        <fullName evidence="7">Nudix hydrolase domain-containing protein</fullName>
    </recommendedName>
</protein>
<keyword evidence="2" id="KW-0479">Metal-binding</keyword>
<name>A0ABN9XMJ5_9DINO</name>
<evidence type="ECO:0000256" key="4">
    <source>
        <dbReference type="ARBA" id="ARBA00022842"/>
    </source>
</evidence>
<evidence type="ECO:0000256" key="3">
    <source>
        <dbReference type="ARBA" id="ARBA00022801"/>
    </source>
</evidence>
<gene>
    <name evidence="5" type="ORF">PCOR1329_LOCUS78190</name>
</gene>
<dbReference type="EMBL" id="CAUYUJ010020884">
    <property type="protein sequence ID" value="CAK0901114.1"/>
    <property type="molecule type" value="Genomic_DNA"/>
</dbReference>
<dbReference type="PANTHER" id="PTHR31835:SF1">
    <property type="entry name" value="URIDINE DIPHOSPHATE GLUCOSE PYROPHOSPHATASE NUDT22"/>
    <property type="match status" value="1"/>
</dbReference>
<dbReference type="Gene3D" id="3.90.79.10">
    <property type="entry name" value="Nucleoside Triphosphate Pyrophosphohydrolase"/>
    <property type="match status" value="1"/>
</dbReference>
<evidence type="ECO:0000256" key="1">
    <source>
        <dbReference type="ARBA" id="ARBA00001946"/>
    </source>
</evidence>
<evidence type="ECO:0008006" key="7">
    <source>
        <dbReference type="Google" id="ProtNLM"/>
    </source>
</evidence>
<sequence length="292" mass="31801">MSADASSAAAARAPDAAVLGCPVPGVCQRGPFRLERLRVSVLEGTKAYSAEVTAGAEAYWEAQLQLKPKLFDGPVWCLASWEPCPHEADPALQLSLQRSSYKYILYTHNSPEGLQLQPSARSGAVGIMALTETSDGLIVFGQRSSKLGAMPNYWHCVPAGQLDEPDAQKVIQKELKEELDLGWDVVEESQLLGIVSCGEEQGDKYEFACLLRLRVTAAELYERYTSAEDQAEHQALLFVEAPGAASAEARSRRVLGEPDVPVETLEAYVSSYLVTEVARRALLLLSDMRTGQ</sequence>
<dbReference type="SUPFAM" id="SSF55811">
    <property type="entry name" value="Nudix"/>
    <property type="match status" value="1"/>
</dbReference>
<organism evidence="5 6">
    <name type="scientific">Prorocentrum cordatum</name>
    <dbReference type="NCBI Taxonomy" id="2364126"/>
    <lineage>
        <taxon>Eukaryota</taxon>
        <taxon>Sar</taxon>
        <taxon>Alveolata</taxon>
        <taxon>Dinophyceae</taxon>
        <taxon>Prorocentrales</taxon>
        <taxon>Prorocentraceae</taxon>
        <taxon>Prorocentrum</taxon>
    </lineage>
</organism>
<keyword evidence="4" id="KW-0460">Magnesium</keyword>
<proteinExistence type="predicted"/>
<comment type="cofactor">
    <cofactor evidence="1">
        <name>Mg(2+)</name>
        <dbReference type="ChEBI" id="CHEBI:18420"/>
    </cofactor>
</comment>
<dbReference type="InterPro" id="IPR015797">
    <property type="entry name" value="NUDIX_hydrolase-like_dom_sf"/>
</dbReference>
<reference evidence="5" key="1">
    <citation type="submission" date="2023-10" db="EMBL/GenBank/DDBJ databases">
        <authorList>
            <person name="Chen Y."/>
            <person name="Shah S."/>
            <person name="Dougan E. K."/>
            <person name="Thang M."/>
            <person name="Chan C."/>
        </authorList>
    </citation>
    <scope>NUCLEOTIDE SEQUENCE [LARGE SCALE GENOMIC DNA]</scope>
</reference>
<evidence type="ECO:0000313" key="6">
    <source>
        <dbReference type="Proteomes" id="UP001189429"/>
    </source>
</evidence>